<comment type="caution">
    <text evidence="8">The sequence shown here is derived from an EMBL/GenBank/DDBJ whole genome shotgun (WGS) entry which is preliminary data.</text>
</comment>
<dbReference type="AlphaFoldDB" id="A0A0R2B181"/>
<dbReference type="NCBIfam" id="NF001223">
    <property type="entry name" value="PRK00202.1-1"/>
    <property type="match status" value="1"/>
</dbReference>
<name>A0A0R2B181_9LACO</name>
<dbReference type="PANTHER" id="PTHR11078">
    <property type="entry name" value="N UTILIZATION SUBSTANCE PROTEIN B-RELATED"/>
    <property type="match status" value="1"/>
</dbReference>
<keyword evidence="4 6" id="KW-0805">Transcription regulation</keyword>
<evidence type="ECO:0000256" key="6">
    <source>
        <dbReference type="HAMAP-Rule" id="MF_00073"/>
    </source>
</evidence>
<dbReference type="HAMAP" id="MF_00073">
    <property type="entry name" value="NusB"/>
    <property type="match status" value="1"/>
</dbReference>
<sequence>MLGRHETREAAFQALFALNANPEADRDAVYTAVLPEDETPSPYLQTLVTGVLDNQTALDSEITSRLKAGWQLSRLSKPALIVLRLGLYEIQYETDLPDRVAINEAIELAKKYDDDQGAKFVNGILAHYVKSAD</sequence>
<evidence type="ECO:0000313" key="8">
    <source>
        <dbReference type="EMBL" id="KRM72821.1"/>
    </source>
</evidence>
<protein>
    <recommendedName>
        <fullName evidence="6">Transcription antitermination protein NusB</fullName>
    </recommendedName>
    <alternativeName>
        <fullName evidence="6">Antitermination factor NusB</fullName>
    </alternativeName>
</protein>
<dbReference type="Pfam" id="PF01029">
    <property type="entry name" value="NusB"/>
    <property type="match status" value="1"/>
</dbReference>
<evidence type="ECO:0000256" key="4">
    <source>
        <dbReference type="ARBA" id="ARBA00023015"/>
    </source>
</evidence>
<dbReference type="PANTHER" id="PTHR11078:SF3">
    <property type="entry name" value="ANTITERMINATION NUSB DOMAIN-CONTAINING PROTEIN"/>
    <property type="match status" value="1"/>
</dbReference>
<evidence type="ECO:0000256" key="2">
    <source>
        <dbReference type="ARBA" id="ARBA00022814"/>
    </source>
</evidence>
<evidence type="ECO:0000256" key="1">
    <source>
        <dbReference type="ARBA" id="ARBA00005952"/>
    </source>
</evidence>
<evidence type="ECO:0000313" key="9">
    <source>
        <dbReference type="Proteomes" id="UP000051672"/>
    </source>
</evidence>
<comment type="similarity">
    <text evidence="1 6">Belongs to the NusB family.</text>
</comment>
<dbReference type="Gene3D" id="1.10.940.10">
    <property type="entry name" value="NusB-like"/>
    <property type="match status" value="1"/>
</dbReference>
<dbReference type="EMBL" id="AYZQ01000001">
    <property type="protein sequence ID" value="KRM72821.1"/>
    <property type="molecule type" value="Genomic_DNA"/>
</dbReference>
<keyword evidence="5 6" id="KW-0804">Transcription</keyword>
<evidence type="ECO:0000259" key="7">
    <source>
        <dbReference type="Pfam" id="PF01029"/>
    </source>
</evidence>
<dbReference type="GO" id="GO:0031564">
    <property type="term" value="P:transcription antitermination"/>
    <property type="evidence" value="ECO:0007669"/>
    <property type="project" value="UniProtKB-KW"/>
</dbReference>
<reference evidence="8 9" key="1">
    <citation type="journal article" date="2015" name="Genome Announc.">
        <title>Expanding the biotechnology potential of lactobacilli through comparative genomics of 213 strains and associated genera.</title>
        <authorList>
            <person name="Sun Z."/>
            <person name="Harris H.M."/>
            <person name="McCann A."/>
            <person name="Guo C."/>
            <person name="Argimon S."/>
            <person name="Zhang W."/>
            <person name="Yang X."/>
            <person name="Jeffery I.B."/>
            <person name="Cooney J.C."/>
            <person name="Kagawa T.F."/>
            <person name="Liu W."/>
            <person name="Song Y."/>
            <person name="Salvetti E."/>
            <person name="Wrobel A."/>
            <person name="Rasinkangas P."/>
            <person name="Parkhill J."/>
            <person name="Rea M.C."/>
            <person name="O'Sullivan O."/>
            <person name="Ritari J."/>
            <person name="Douillard F.P."/>
            <person name="Paul Ross R."/>
            <person name="Yang R."/>
            <person name="Briner A.E."/>
            <person name="Felis G.E."/>
            <person name="de Vos W.M."/>
            <person name="Barrangou R."/>
            <person name="Klaenhammer T.R."/>
            <person name="Caufield P.W."/>
            <person name="Cui Y."/>
            <person name="Zhang H."/>
            <person name="O'Toole P.W."/>
        </authorList>
    </citation>
    <scope>NUCLEOTIDE SEQUENCE [LARGE SCALE GENOMIC DNA]</scope>
    <source>
        <strain evidence="8 9">DSM 23927</strain>
    </source>
</reference>
<dbReference type="NCBIfam" id="TIGR01951">
    <property type="entry name" value="nusB"/>
    <property type="match status" value="1"/>
</dbReference>
<evidence type="ECO:0000256" key="5">
    <source>
        <dbReference type="ARBA" id="ARBA00023163"/>
    </source>
</evidence>
<dbReference type="InterPro" id="IPR035926">
    <property type="entry name" value="NusB-like_sf"/>
</dbReference>
<dbReference type="GO" id="GO:0006353">
    <property type="term" value="P:DNA-templated transcription termination"/>
    <property type="evidence" value="ECO:0007669"/>
    <property type="project" value="UniProtKB-UniRule"/>
</dbReference>
<keyword evidence="2 6" id="KW-0889">Transcription antitermination</keyword>
<keyword evidence="9" id="KW-1185">Reference proteome</keyword>
<evidence type="ECO:0000256" key="3">
    <source>
        <dbReference type="ARBA" id="ARBA00022884"/>
    </source>
</evidence>
<dbReference type="GO" id="GO:0005829">
    <property type="term" value="C:cytosol"/>
    <property type="evidence" value="ECO:0007669"/>
    <property type="project" value="TreeGrafter"/>
</dbReference>
<dbReference type="PATRIC" id="fig|1423727.3.peg.535"/>
<accession>A0A0R2B181</accession>
<organism evidence="8 9">
    <name type="scientific">Lacticaseibacillus brantae DSM 23927</name>
    <dbReference type="NCBI Taxonomy" id="1423727"/>
    <lineage>
        <taxon>Bacteria</taxon>
        <taxon>Bacillati</taxon>
        <taxon>Bacillota</taxon>
        <taxon>Bacilli</taxon>
        <taxon>Lactobacillales</taxon>
        <taxon>Lactobacillaceae</taxon>
        <taxon>Lacticaseibacillus</taxon>
    </lineage>
</organism>
<keyword evidence="3 6" id="KW-0694">RNA-binding</keyword>
<comment type="function">
    <text evidence="6">Involved in transcription antitermination. Required for transcription of ribosomal RNA (rRNA) genes. Binds specifically to the boxA antiterminator sequence of the ribosomal RNA (rrn) operons.</text>
</comment>
<proteinExistence type="inferred from homology"/>
<dbReference type="GO" id="GO:0003723">
    <property type="term" value="F:RNA binding"/>
    <property type="evidence" value="ECO:0007669"/>
    <property type="project" value="UniProtKB-UniRule"/>
</dbReference>
<dbReference type="STRING" id="1423727.FC34_GL000532"/>
<feature type="domain" description="NusB/RsmB/TIM44" evidence="7">
    <location>
        <begin position="5"/>
        <end position="129"/>
    </location>
</feature>
<dbReference type="InterPro" id="IPR006027">
    <property type="entry name" value="NusB_RsmB_TIM44"/>
</dbReference>
<dbReference type="SUPFAM" id="SSF48013">
    <property type="entry name" value="NusB-like"/>
    <property type="match status" value="1"/>
</dbReference>
<dbReference type="InterPro" id="IPR011605">
    <property type="entry name" value="NusB_fam"/>
</dbReference>
<gene>
    <name evidence="6" type="primary">nusB</name>
    <name evidence="8" type="ORF">FC34_GL000532</name>
</gene>
<dbReference type="Proteomes" id="UP000051672">
    <property type="component" value="Unassembled WGS sequence"/>
</dbReference>
<dbReference type="RefSeq" id="WP_057893832.1">
    <property type="nucleotide sequence ID" value="NZ_AYZQ01000001.1"/>
</dbReference>
<dbReference type="OrthoDB" id="9811381at2"/>